<evidence type="ECO:0000313" key="1">
    <source>
        <dbReference type="EMBL" id="KAL3284510.1"/>
    </source>
</evidence>
<dbReference type="Proteomes" id="UP001516400">
    <property type="component" value="Unassembled WGS sequence"/>
</dbReference>
<reference evidence="1 2" key="1">
    <citation type="journal article" date="2021" name="BMC Biol.">
        <title>Horizontally acquired antibacterial genes associated with adaptive radiation of ladybird beetles.</title>
        <authorList>
            <person name="Li H.S."/>
            <person name="Tang X.F."/>
            <person name="Huang Y.H."/>
            <person name="Xu Z.Y."/>
            <person name="Chen M.L."/>
            <person name="Du X.Y."/>
            <person name="Qiu B.Y."/>
            <person name="Chen P.T."/>
            <person name="Zhang W."/>
            <person name="Slipinski A."/>
            <person name="Escalona H.E."/>
            <person name="Waterhouse R.M."/>
            <person name="Zwick A."/>
            <person name="Pang H."/>
        </authorList>
    </citation>
    <scope>NUCLEOTIDE SEQUENCE [LARGE SCALE GENOMIC DNA]</scope>
    <source>
        <strain evidence="1">SYSU2018</strain>
    </source>
</reference>
<keyword evidence="2" id="KW-1185">Reference proteome</keyword>
<gene>
    <name evidence="1" type="ORF">HHI36_018668</name>
</gene>
<comment type="caution">
    <text evidence="1">The sequence shown here is derived from an EMBL/GenBank/DDBJ whole genome shotgun (WGS) entry which is preliminary data.</text>
</comment>
<accession>A0ABD2P1T6</accession>
<sequence>MDAPASRLEIFTLDFVNILNRINRKFEILHATWNEEKCFEIKFRTEMDKNSNDYNALCDNWVDDFSEVTNTVWAKKTSNTGPKVKFRKQYQCWTHGGKEIQKELLFDARKCKGTLDIKVLCDSNPSTRRKNKFIRLGLNVVVKINFIHLHKVDISEPLAFFVHNCESQGETTKQIAADERLPQLVPDMVPKILSSSSLSSNHDSSKLSNNLAMQQLQSVAMMRKEDESTNIGISTEQNSNVATGTSIRFDDPFIHEAFQMNNTLHVVQNVPLQTLNGLKLEFHQGLEQFAQVVVGDTSMNGSLLTFQPLLFDNTQALPHFMQLNSHSLCNQNQVQFPQ</sequence>
<organism evidence="1 2">
    <name type="scientific">Cryptolaemus montrouzieri</name>
    <dbReference type="NCBI Taxonomy" id="559131"/>
    <lineage>
        <taxon>Eukaryota</taxon>
        <taxon>Metazoa</taxon>
        <taxon>Ecdysozoa</taxon>
        <taxon>Arthropoda</taxon>
        <taxon>Hexapoda</taxon>
        <taxon>Insecta</taxon>
        <taxon>Pterygota</taxon>
        <taxon>Neoptera</taxon>
        <taxon>Endopterygota</taxon>
        <taxon>Coleoptera</taxon>
        <taxon>Polyphaga</taxon>
        <taxon>Cucujiformia</taxon>
        <taxon>Coccinelloidea</taxon>
        <taxon>Coccinellidae</taxon>
        <taxon>Scymninae</taxon>
        <taxon>Scymnini</taxon>
        <taxon>Cryptolaemus</taxon>
    </lineage>
</organism>
<protein>
    <submittedName>
        <fullName evidence="1">Uncharacterized protein</fullName>
    </submittedName>
</protein>
<dbReference type="EMBL" id="JABFTP020000165">
    <property type="protein sequence ID" value="KAL3284510.1"/>
    <property type="molecule type" value="Genomic_DNA"/>
</dbReference>
<evidence type="ECO:0000313" key="2">
    <source>
        <dbReference type="Proteomes" id="UP001516400"/>
    </source>
</evidence>
<name>A0ABD2P1T6_9CUCU</name>
<proteinExistence type="predicted"/>
<dbReference type="AlphaFoldDB" id="A0ABD2P1T6"/>